<dbReference type="PROSITE" id="PS50222">
    <property type="entry name" value="EF_HAND_2"/>
    <property type="match status" value="1"/>
</dbReference>
<dbReference type="CDD" id="cd00051">
    <property type="entry name" value="EFh"/>
    <property type="match status" value="1"/>
</dbReference>
<evidence type="ECO:0000313" key="5">
    <source>
        <dbReference type="EMBL" id="CEK71224.1"/>
    </source>
</evidence>
<dbReference type="InterPro" id="IPR051581">
    <property type="entry name" value="Ca-bind"/>
</dbReference>
<gene>
    <name evidence="5" type="primary">ORF77430</name>
</gene>
<keyword evidence="2" id="KW-0677">Repeat</keyword>
<dbReference type="InterPro" id="IPR002048">
    <property type="entry name" value="EF_hand_dom"/>
</dbReference>
<evidence type="ECO:0000256" key="2">
    <source>
        <dbReference type="ARBA" id="ARBA00022737"/>
    </source>
</evidence>
<dbReference type="SUPFAM" id="SSF47473">
    <property type="entry name" value="EF-hand"/>
    <property type="match status" value="1"/>
</dbReference>
<sequence>MAAAILNFLSKFRKGTSCEQTENDVGNIRNPIYYTAEFQSFGDVSKDNLMGKDEFIRLMQLLGYPGDTGDARLLWKAMGQPEDGRITLNEYNVLMSDEAVAVKTDTWRKLFAEFDPDSNGYATKAEVINGLKHIGVEITPEIREKLEAMDANKDGRISYAEFLRLQLF</sequence>
<dbReference type="AlphaFoldDB" id="A0A0B6ZRE4"/>
<evidence type="ECO:0000259" key="4">
    <source>
        <dbReference type="PROSITE" id="PS50222"/>
    </source>
</evidence>
<accession>A0A0B6ZRE4</accession>
<protein>
    <recommendedName>
        <fullName evidence="4">EF-hand domain-containing protein</fullName>
    </recommendedName>
</protein>
<reference evidence="5" key="1">
    <citation type="submission" date="2014-12" db="EMBL/GenBank/DDBJ databases">
        <title>Insight into the proteome of Arion vulgaris.</title>
        <authorList>
            <person name="Aradska J."/>
            <person name="Bulat T."/>
            <person name="Smidak R."/>
            <person name="Sarate P."/>
            <person name="Gangsoo J."/>
            <person name="Sialana F."/>
            <person name="Bilban M."/>
            <person name="Lubec G."/>
        </authorList>
    </citation>
    <scope>NUCLEOTIDE SEQUENCE</scope>
    <source>
        <tissue evidence="5">Skin</tissue>
    </source>
</reference>
<dbReference type="InterPro" id="IPR018247">
    <property type="entry name" value="EF_Hand_1_Ca_BS"/>
</dbReference>
<dbReference type="Gene3D" id="1.10.238.10">
    <property type="entry name" value="EF-hand"/>
    <property type="match status" value="2"/>
</dbReference>
<evidence type="ECO:0000256" key="1">
    <source>
        <dbReference type="ARBA" id="ARBA00022723"/>
    </source>
</evidence>
<dbReference type="PROSITE" id="PS00018">
    <property type="entry name" value="EF_HAND_1"/>
    <property type="match status" value="2"/>
</dbReference>
<keyword evidence="3" id="KW-0106">Calcium</keyword>
<dbReference type="SMART" id="SM00054">
    <property type="entry name" value="EFh"/>
    <property type="match status" value="3"/>
</dbReference>
<evidence type="ECO:0000256" key="3">
    <source>
        <dbReference type="ARBA" id="ARBA00022837"/>
    </source>
</evidence>
<keyword evidence="1" id="KW-0479">Metal-binding</keyword>
<proteinExistence type="predicted"/>
<dbReference type="EMBL" id="HACG01024359">
    <property type="protein sequence ID" value="CEK71224.1"/>
    <property type="molecule type" value="Transcribed_RNA"/>
</dbReference>
<name>A0A0B6ZRE4_9EUPU</name>
<organism evidence="5">
    <name type="scientific">Arion vulgaris</name>
    <dbReference type="NCBI Taxonomy" id="1028688"/>
    <lineage>
        <taxon>Eukaryota</taxon>
        <taxon>Metazoa</taxon>
        <taxon>Spiralia</taxon>
        <taxon>Lophotrochozoa</taxon>
        <taxon>Mollusca</taxon>
        <taxon>Gastropoda</taxon>
        <taxon>Heterobranchia</taxon>
        <taxon>Euthyneura</taxon>
        <taxon>Panpulmonata</taxon>
        <taxon>Eupulmonata</taxon>
        <taxon>Stylommatophora</taxon>
        <taxon>Helicina</taxon>
        <taxon>Arionoidea</taxon>
        <taxon>Arionidae</taxon>
        <taxon>Arion</taxon>
    </lineage>
</organism>
<dbReference type="GO" id="GO:0005509">
    <property type="term" value="F:calcium ion binding"/>
    <property type="evidence" value="ECO:0007669"/>
    <property type="project" value="InterPro"/>
</dbReference>
<feature type="domain" description="EF-hand" evidence="4">
    <location>
        <begin position="102"/>
        <end position="137"/>
    </location>
</feature>
<dbReference type="Pfam" id="PF13499">
    <property type="entry name" value="EF-hand_7"/>
    <property type="match status" value="1"/>
</dbReference>
<dbReference type="PANTHER" id="PTHR34524:SF6">
    <property type="entry name" value="CALCYPHOSINE LIKE"/>
    <property type="match status" value="1"/>
</dbReference>
<dbReference type="InterPro" id="IPR011992">
    <property type="entry name" value="EF-hand-dom_pair"/>
</dbReference>
<dbReference type="PANTHER" id="PTHR34524">
    <property type="entry name" value="CALCYPHOSIN"/>
    <property type="match status" value="1"/>
</dbReference>